<dbReference type="GO" id="GO:0009982">
    <property type="term" value="F:pseudouridine synthase activity"/>
    <property type="evidence" value="ECO:0007669"/>
    <property type="project" value="InterPro"/>
</dbReference>
<keyword evidence="3" id="KW-0413">Isomerase</keyword>
<dbReference type="Gene3D" id="3.30.70.660">
    <property type="entry name" value="Pseudouridine synthase I, catalytic domain, C-terminal subdomain"/>
    <property type="match status" value="1"/>
</dbReference>
<name>A0AAN7TUZ7_9MYCE</name>
<keyword evidence="2" id="KW-0819">tRNA processing</keyword>
<dbReference type="CDD" id="cd02568">
    <property type="entry name" value="PseudoU_synth_PUS1_PUS2"/>
    <property type="match status" value="1"/>
</dbReference>
<evidence type="ECO:0000256" key="1">
    <source>
        <dbReference type="ARBA" id="ARBA00009375"/>
    </source>
</evidence>
<feature type="region of interest" description="Disordered" evidence="8">
    <location>
        <begin position="1"/>
        <end position="26"/>
    </location>
</feature>
<dbReference type="AlphaFoldDB" id="A0AAN7TUZ7"/>
<dbReference type="SUPFAM" id="SSF55120">
    <property type="entry name" value="Pseudouridine synthase"/>
    <property type="match status" value="1"/>
</dbReference>
<dbReference type="GO" id="GO:1990481">
    <property type="term" value="P:mRNA pseudouridine synthesis"/>
    <property type="evidence" value="ECO:0007669"/>
    <property type="project" value="TreeGrafter"/>
</dbReference>
<dbReference type="InterPro" id="IPR001406">
    <property type="entry name" value="PsdUridine_synth_TruA"/>
</dbReference>
<feature type="active site" description="Nucleophile" evidence="5">
    <location>
        <position position="310"/>
    </location>
</feature>
<feature type="region of interest" description="Disordered" evidence="8">
    <location>
        <begin position="84"/>
        <end position="142"/>
    </location>
</feature>
<dbReference type="InterPro" id="IPR018276">
    <property type="entry name" value="DDA1_dom"/>
</dbReference>
<dbReference type="InterPro" id="IPR020103">
    <property type="entry name" value="PsdUridine_synth_cat_dom_sf"/>
</dbReference>
<proteinExistence type="inferred from homology"/>
<gene>
    <name evidence="11" type="ORF">RB653_000259</name>
</gene>
<keyword evidence="7" id="KW-0175">Coiled coil</keyword>
<dbReference type="InterPro" id="IPR020095">
    <property type="entry name" value="PsdUridine_synth_TruA_C"/>
</dbReference>
<dbReference type="PANTHER" id="PTHR11142:SF27">
    <property type="entry name" value="PSEUDOURIDINE SYNTHASE I TRUA ALPHA_BETA DOMAIN-CONTAINING PROTEIN-RELATED"/>
    <property type="match status" value="1"/>
</dbReference>
<dbReference type="EMBL" id="JAVFKY010000002">
    <property type="protein sequence ID" value="KAK5580244.1"/>
    <property type="molecule type" value="Genomic_DNA"/>
</dbReference>
<evidence type="ECO:0000256" key="2">
    <source>
        <dbReference type="ARBA" id="ARBA00022694"/>
    </source>
</evidence>
<feature type="domain" description="Pseudouridine synthase I TruA alpha/beta" evidence="9">
    <location>
        <begin position="489"/>
        <end position="564"/>
    </location>
</feature>
<evidence type="ECO:0000313" key="11">
    <source>
        <dbReference type="EMBL" id="KAK5580244.1"/>
    </source>
</evidence>
<dbReference type="InterPro" id="IPR020094">
    <property type="entry name" value="TruA/RsuA/RluB/E/F_N"/>
</dbReference>
<evidence type="ECO:0000256" key="4">
    <source>
        <dbReference type="ARBA" id="ARBA00036943"/>
    </source>
</evidence>
<dbReference type="InterPro" id="IPR041708">
    <property type="entry name" value="PUS1/PUS2-like"/>
</dbReference>
<evidence type="ECO:0000256" key="8">
    <source>
        <dbReference type="SAM" id="MobiDB-lite"/>
    </source>
</evidence>
<evidence type="ECO:0000259" key="9">
    <source>
        <dbReference type="Pfam" id="PF01416"/>
    </source>
</evidence>
<evidence type="ECO:0008006" key="13">
    <source>
        <dbReference type="Google" id="ProtNLM"/>
    </source>
</evidence>
<evidence type="ECO:0000256" key="5">
    <source>
        <dbReference type="PIRSR" id="PIRSR641708-1"/>
    </source>
</evidence>
<evidence type="ECO:0000256" key="6">
    <source>
        <dbReference type="PIRSR" id="PIRSR641708-2"/>
    </source>
</evidence>
<dbReference type="Gene3D" id="3.30.70.580">
    <property type="entry name" value="Pseudouridine synthase I, catalytic domain, N-terminal subdomain"/>
    <property type="match status" value="1"/>
</dbReference>
<evidence type="ECO:0000256" key="7">
    <source>
        <dbReference type="SAM" id="Coils"/>
    </source>
</evidence>
<dbReference type="GO" id="GO:0003723">
    <property type="term" value="F:RNA binding"/>
    <property type="evidence" value="ECO:0007669"/>
    <property type="project" value="InterPro"/>
</dbReference>
<evidence type="ECO:0000313" key="12">
    <source>
        <dbReference type="Proteomes" id="UP001344447"/>
    </source>
</evidence>
<comment type="catalytic activity">
    <reaction evidence="4">
        <text>a uridine in tRNA = a pseudouridine in tRNA</text>
        <dbReference type="Rhea" id="RHEA:54572"/>
        <dbReference type="Rhea" id="RHEA-COMP:13339"/>
        <dbReference type="Rhea" id="RHEA-COMP:13934"/>
        <dbReference type="ChEBI" id="CHEBI:65314"/>
        <dbReference type="ChEBI" id="CHEBI:65315"/>
    </reaction>
</comment>
<feature type="domain" description="DET1- and DDB1-associated protein 1" evidence="10">
    <location>
        <begin position="25"/>
        <end position="82"/>
    </location>
</feature>
<dbReference type="GO" id="GO:0031119">
    <property type="term" value="P:tRNA pseudouridine synthesis"/>
    <property type="evidence" value="ECO:0007669"/>
    <property type="project" value="InterPro"/>
</dbReference>
<feature type="compositionally biased region" description="Acidic residues" evidence="8">
    <location>
        <begin position="106"/>
        <end position="118"/>
    </location>
</feature>
<dbReference type="InterPro" id="IPR020097">
    <property type="entry name" value="PsdUridine_synth_TruA_a/b_dom"/>
</dbReference>
<keyword evidence="12" id="KW-1185">Reference proteome</keyword>
<dbReference type="FunFam" id="3.30.70.580:FF:000002">
    <property type="entry name" value="tRNA pseudouridine synthase"/>
    <property type="match status" value="1"/>
</dbReference>
<protein>
    <recommendedName>
        <fullName evidence="13">Pseudouridine synthase I TruA alpha/beta domain-containing protein</fullName>
    </recommendedName>
</protein>
<dbReference type="Proteomes" id="UP001344447">
    <property type="component" value="Unassembled WGS sequence"/>
</dbReference>
<dbReference type="GO" id="GO:0005634">
    <property type="term" value="C:nucleus"/>
    <property type="evidence" value="ECO:0007669"/>
    <property type="project" value="TreeGrafter"/>
</dbReference>
<feature type="binding site" evidence="6">
    <location>
        <position position="375"/>
    </location>
    <ligand>
        <name>substrate</name>
    </ligand>
</feature>
<dbReference type="Pfam" id="PF01416">
    <property type="entry name" value="PseudoU_synth_1"/>
    <property type="match status" value="1"/>
</dbReference>
<organism evidence="11 12">
    <name type="scientific">Dictyostelium firmibasis</name>
    <dbReference type="NCBI Taxonomy" id="79012"/>
    <lineage>
        <taxon>Eukaryota</taxon>
        <taxon>Amoebozoa</taxon>
        <taxon>Evosea</taxon>
        <taxon>Eumycetozoa</taxon>
        <taxon>Dictyostelia</taxon>
        <taxon>Dictyosteliales</taxon>
        <taxon>Dictyosteliaceae</taxon>
        <taxon>Dictyostelium</taxon>
    </lineage>
</organism>
<comment type="similarity">
    <text evidence="1">Belongs to the tRNA pseudouridine synthase TruA family.</text>
</comment>
<comment type="caution">
    <text evidence="11">The sequence shown here is derived from an EMBL/GenBank/DDBJ whole genome shotgun (WGS) entry which is preliminary data.</text>
</comment>
<sequence>MVEDEINVNEQSDSPNNTTTTTNSSFLQFLPTSGSFSKYNAKKPGSTQTIPKYIAAHNTNPPNDEFVKNEENNILIRSLTKNSVNKRINEQSPKSKRQKNINSDINDSDNDNDNDSGDQEVFSSEIEDFSPNKRTRNTNKKLLSNGTHTIQIRNYLTKFKGAVKTKIDLNDVFENRQFRGKKKEEPKKMFVNKADRYQSEVVIVEKKPIENSKVVPLTPLQMTHAKDLNDFYYQHKEEIDKNILGKSKKPMLLCFAYNGTDYYGLSYNKDINFISIENIIEKVLFRNGHISISNVGDPKRIKFSRSSRTDKGVHSLSTVISCYLLVDEATENSKLDVPQHFIDNINRYLPDNIRLIGASRPTRQFRARRANGRTYHYMVPADHLQGISIDYMNKILSKYIGINSFHNYTYQRLTYLDSSKVNILDDNCGEEEEEDKPNEDNFNYNIQKQLEKEEQQNSFDARAIKIDRIAEKQLFRRNSVNNRHIHDFYVEKNTVEFQGKQWYRFVISGESFIMYQIRKMMGFFLAVVKGHQPEIAIDLSLKSPFSISSPTAPAFPLYLSSVKFCEENGEEKIILPNTIKPIRNKFLNAHLMPEFDKIESETNQFINFFNYLSEHYYRLDDIDELIELNKEYQERIAKIKADIQKKKLINIVSENESKKK</sequence>
<accession>A0AAN7TUZ7</accession>
<evidence type="ECO:0000256" key="3">
    <source>
        <dbReference type="ARBA" id="ARBA00023235"/>
    </source>
</evidence>
<evidence type="ECO:0000259" key="10">
    <source>
        <dbReference type="Pfam" id="PF10172"/>
    </source>
</evidence>
<dbReference type="Pfam" id="PF10172">
    <property type="entry name" value="DDA1"/>
    <property type="match status" value="1"/>
</dbReference>
<feature type="coiled-coil region" evidence="7">
    <location>
        <begin position="622"/>
        <end position="649"/>
    </location>
</feature>
<reference evidence="11 12" key="1">
    <citation type="submission" date="2023-11" db="EMBL/GenBank/DDBJ databases">
        <title>Dfirmibasis_genome.</title>
        <authorList>
            <person name="Edelbroek B."/>
            <person name="Kjellin J."/>
            <person name="Jerlstrom-Hultqvist J."/>
            <person name="Soderbom F."/>
        </authorList>
    </citation>
    <scope>NUCLEOTIDE SEQUENCE [LARGE SCALE GENOMIC DNA]</scope>
    <source>
        <strain evidence="11 12">TNS-C-14</strain>
    </source>
</reference>
<dbReference type="PANTHER" id="PTHR11142">
    <property type="entry name" value="PSEUDOURIDYLATE SYNTHASE"/>
    <property type="match status" value="1"/>
</dbReference>